<feature type="domain" description="Ribonucleotide reductase large subunit N-terminal" evidence="1">
    <location>
        <begin position="58"/>
        <end position="123"/>
    </location>
</feature>
<dbReference type="SUPFAM" id="SSF48168">
    <property type="entry name" value="R1 subunit of ribonucleotide reductase, N-terminal domain"/>
    <property type="match status" value="1"/>
</dbReference>
<dbReference type="GO" id="GO:0009263">
    <property type="term" value="P:deoxyribonucleotide biosynthetic process"/>
    <property type="evidence" value="ECO:0007669"/>
    <property type="project" value="InterPro"/>
</dbReference>
<dbReference type="InterPro" id="IPR039718">
    <property type="entry name" value="Rrm1"/>
</dbReference>
<dbReference type="AlphaFoldDB" id="A0A382RR72"/>
<protein>
    <recommendedName>
        <fullName evidence="1">Ribonucleotide reductase large subunit N-terminal domain-containing protein</fullName>
    </recommendedName>
</protein>
<dbReference type="PANTHER" id="PTHR11573">
    <property type="entry name" value="RIBONUCLEOSIDE-DIPHOSPHATE REDUCTASE LARGE CHAIN"/>
    <property type="match status" value="1"/>
</dbReference>
<organism evidence="2">
    <name type="scientific">marine metagenome</name>
    <dbReference type="NCBI Taxonomy" id="408172"/>
    <lineage>
        <taxon>unclassified sequences</taxon>
        <taxon>metagenomes</taxon>
        <taxon>ecological metagenomes</taxon>
    </lineage>
</organism>
<feature type="non-terminal residue" evidence="2">
    <location>
        <position position="151"/>
    </location>
</feature>
<dbReference type="Pfam" id="PF00317">
    <property type="entry name" value="Ribonuc_red_lgN"/>
    <property type="match status" value="1"/>
</dbReference>
<dbReference type="PANTHER" id="PTHR11573:SF6">
    <property type="entry name" value="RIBONUCLEOSIDE-DIPHOSPHATE REDUCTASE LARGE SUBUNIT"/>
    <property type="match status" value="1"/>
</dbReference>
<dbReference type="InterPro" id="IPR008926">
    <property type="entry name" value="RNR_R1-su_N"/>
</dbReference>
<dbReference type="GO" id="GO:0005971">
    <property type="term" value="C:ribonucleoside-diphosphate reductase complex"/>
    <property type="evidence" value="ECO:0007669"/>
    <property type="project" value="TreeGrafter"/>
</dbReference>
<accession>A0A382RR72</accession>
<proteinExistence type="predicted"/>
<gene>
    <name evidence="2" type="ORF">METZ01_LOCUS352636</name>
</gene>
<dbReference type="InterPro" id="IPR013509">
    <property type="entry name" value="RNR_lsu_N"/>
</dbReference>
<sequence length="151" mass="17106">MNKVLSQAIKKAVSEYSPTKIDVNKERRLDLFSLSNETELFQNEKGITIKIDRSRDSNLTEFGKATLSDRYLGANESYQDLFARVASYYADNNLHGQRIYNYISNLWFMPATPILSNGGTQRGLPISCFLNEAGDSLNGILDLWSENVWLA</sequence>
<dbReference type="GO" id="GO:0005524">
    <property type="term" value="F:ATP binding"/>
    <property type="evidence" value="ECO:0007669"/>
    <property type="project" value="InterPro"/>
</dbReference>
<dbReference type="GO" id="GO:0004748">
    <property type="term" value="F:ribonucleoside-diphosphate reductase activity, thioredoxin disulfide as acceptor"/>
    <property type="evidence" value="ECO:0007669"/>
    <property type="project" value="InterPro"/>
</dbReference>
<name>A0A382RR72_9ZZZZ</name>
<dbReference type="EMBL" id="UINC01123360">
    <property type="protein sequence ID" value="SVC99782.1"/>
    <property type="molecule type" value="Genomic_DNA"/>
</dbReference>
<reference evidence="2" key="1">
    <citation type="submission" date="2018-05" db="EMBL/GenBank/DDBJ databases">
        <authorList>
            <person name="Lanie J.A."/>
            <person name="Ng W.-L."/>
            <person name="Kazmierczak K.M."/>
            <person name="Andrzejewski T.M."/>
            <person name="Davidsen T.M."/>
            <person name="Wayne K.J."/>
            <person name="Tettelin H."/>
            <person name="Glass J.I."/>
            <person name="Rusch D."/>
            <person name="Podicherti R."/>
            <person name="Tsui H.-C.T."/>
            <person name="Winkler M.E."/>
        </authorList>
    </citation>
    <scope>NUCLEOTIDE SEQUENCE</scope>
</reference>
<evidence type="ECO:0000313" key="2">
    <source>
        <dbReference type="EMBL" id="SVC99782.1"/>
    </source>
</evidence>
<dbReference type="Gene3D" id="3.20.70.20">
    <property type="match status" value="1"/>
</dbReference>
<evidence type="ECO:0000259" key="1">
    <source>
        <dbReference type="Pfam" id="PF00317"/>
    </source>
</evidence>